<evidence type="ECO:0000313" key="2">
    <source>
        <dbReference type="EMBL" id="RRT72453.1"/>
    </source>
</evidence>
<feature type="region of interest" description="Disordered" evidence="1">
    <location>
        <begin position="83"/>
        <end position="125"/>
    </location>
</feature>
<sequence>MGARSPWVKQGRSRVRRRGGRRGKRIIAPEIDRYANPRRRGGGVGKASKEIAVGQGRRSMAMAIEEPEDRVLNRELMRTHVTVKSHSMNATPRKRSHSLATQTTSNMRDLTKKKEGTNVTRPSAD</sequence>
<evidence type="ECO:0000313" key="3">
    <source>
        <dbReference type="Proteomes" id="UP000287651"/>
    </source>
</evidence>
<accession>A0A427A8C1</accession>
<feature type="compositionally biased region" description="Polar residues" evidence="1">
    <location>
        <begin position="98"/>
        <end position="108"/>
    </location>
</feature>
<gene>
    <name evidence="2" type="ORF">B296_00029049</name>
</gene>
<proteinExistence type="predicted"/>
<evidence type="ECO:0000256" key="1">
    <source>
        <dbReference type="SAM" id="MobiDB-lite"/>
    </source>
</evidence>
<dbReference type="EMBL" id="AMZH03003399">
    <property type="protein sequence ID" value="RRT72453.1"/>
    <property type="molecule type" value="Genomic_DNA"/>
</dbReference>
<comment type="caution">
    <text evidence="2">The sequence shown here is derived from an EMBL/GenBank/DDBJ whole genome shotgun (WGS) entry which is preliminary data.</text>
</comment>
<organism evidence="2 3">
    <name type="scientific">Ensete ventricosum</name>
    <name type="common">Abyssinian banana</name>
    <name type="synonym">Musa ensete</name>
    <dbReference type="NCBI Taxonomy" id="4639"/>
    <lineage>
        <taxon>Eukaryota</taxon>
        <taxon>Viridiplantae</taxon>
        <taxon>Streptophyta</taxon>
        <taxon>Embryophyta</taxon>
        <taxon>Tracheophyta</taxon>
        <taxon>Spermatophyta</taxon>
        <taxon>Magnoliopsida</taxon>
        <taxon>Liliopsida</taxon>
        <taxon>Zingiberales</taxon>
        <taxon>Musaceae</taxon>
        <taxon>Ensete</taxon>
    </lineage>
</organism>
<feature type="compositionally biased region" description="Basic residues" evidence="1">
    <location>
        <begin position="11"/>
        <end position="23"/>
    </location>
</feature>
<name>A0A427A8C1_ENSVE</name>
<feature type="region of interest" description="Disordered" evidence="1">
    <location>
        <begin position="35"/>
        <end position="59"/>
    </location>
</feature>
<dbReference type="Proteomes" id="UP000287651">
    <property type="component" value="Unassembled WGS sequence"/>
</dbReference>
<feature type="region of interest" description="Disordered" evidence="1">
    <location>
        <begin position="1"/>
        <end position="23"/>
    </location>
</feature>
<dbReference type="AlphaFoldDB" id="A0A427A8C1"/>
<protein>
    <submittedName>
        <fullName evidence="2">Uncharacterized protein</fullName>
    </submittedName>
</protein>
<reference evidence="2 3" key="1">
    <citation type="journal article" date="2014" name="Agronomy (Basel)">
        <title>A Draft Genome Sequence for Ensete ventricosum, the Drought-Tolerant Tree Against Hunger.</title>
        <authorList>
            <person name="Harrison J."/>
            <person name="Moore K.A."/>
            <person name="Paszkiewicz K."/>
            <person name="Jones T."/>
            <person name="Grant M."/>
            <person name="Ambacheew D."/>
            <person name="Muzemil S."/>
            <person name="Studholme D.J."/>
        </authorList>
    </citation>
    <scope>NUCLEOTIDE SEQUENCE [LARGE SCALE GENOMIC DNA]</scope>
</reference>